<dbReference type="EMBL" id="CP133618">
    <property type="protein sequence ID" value="WMV38062.1"/>
    <property type="molecule type" value="Genomic_DNA"/>
</dbReference>
<evidence type="ECO:0008006" key="3">
    <source>
        <dbReference type="Google" id="ProtNLM"/>
    </source>
</evidence>
<gene>
    <name evidence="1" type="ORF">MTR67_031447</name>
</gene>
<dbReference type="SUPFAM" id="SSF56672">
    <property type="entry name" value="DNA/RNA polymerases"/>
    <property type="match status" value="1"/>
</dbReference>
<accession>A0AAF0U2F0</accession>
<dbReference type="InterPro" id="IPR043502">
    <property type="entry name" value="DNA/RNA_pol_sf"/>
</dbReference>
<organism evidence="1 2">
    <name type="scientific">Solanum verrucosum</name>
    <dbReference type="NCBI Taxonomy" id="315347"/>
    <lineage>
        <taxon>Eukaryota</taxon>
        <taxon>Viridiplantae</taxon>
        <taxon>Streptophyta</taxon>
        <taxon>Embryophyta</taxon>
        <taxon>Tracheophyta</taxon>
        <taxon>Spermatophyta</taxon>
        <taxon>Magnoliopsida</taxon>
        <taxon>eudicotyledons</taxon>
        <taxon>Gunneridae</taxon>
        <taxon>Pentapetalae</taxon>
        <taxon>asterids</taxon>
        <taxon>lamiids</taxon>
        <taxon>Solanales</taxon>
        <taxon>Solanaceae</taxon>
        <taxon>Solanoideae</taxon>
        <taxon>Solaneae</taxon>
        <taxon>Solanum</taxon>
    </lineage>
</organism>
<keyword evidence="2" id="KW-1185">Reference proteome</keyword>
<evidence type="ECO:0000313" key="1">
    <source>
        <dbReference type="EMBL" id="WMV38062.1"/>
    </source>
</evidence>
<protein>
    <recommendedName>
        <fullName evidence="3">Integrase zinc-binding domain-containing protein</fullName>
    </recommendedName>
</protein>
<evidence type="ECO:0000313" key="2">
    <source>
        <dbReference type="Proteomes" id="UP001234989"/>
    </source>
</evidence>
<name>A0AAF0U2F0_SOLVR</name>
<dbReference type="AlphaFoldDB" id="A0AAF0U2F0"/>
<dbReference type="Gene3D" id="1.10.340.70">
    <property type="match status" value="1"/>
</dbReference>
<proteinExistence type="predicted"/>
<reference evidence="1" key="1">
    <citation type="submission" date="2023-08" db="EMBL/GenBank/DDBJ databases">
        <title>A de novo genome assembly of Solanum verrucosum Schlechtendal, a Mexican diploid species geographically isolated from the other diploid A-genome species in potato relatives.</title>
        <authorList>
            <person name="Hosaka K."/>
        </authorList>
    </citation>
    <scope>NUCLEOTIDE SEQUENCE</scope>
    <source>
        <tissue evidence="1">Young leaves</tissue>
    </source>
</reference>
<dbReference type="Proteomes" id="UP001234989">
    <property type="component" value="Chromosome 7"/>
</dbReference>
<sequence length="93" mass="10373">MMKEEIVLGHKISEKGIEVNQAEVEVITKLPPPKIIKGVRIFLGHCVDDAIEQCVPEVEMMKILYACHSSPIEGQHGGTRTATKLLQSGFYWP</sequence>